<dbReference type="SMART" id="SM00128">
    <property type="entry name" value="IPPc"/>
    <property type="match status" value="1"/>
</dbReference>
<dbReference type="Gene3D" id="2.60.40.2840">
    <property type="match status" value="1"/>
</dbReference>
<dbReference type="Pfam" id="PF22669">
    <property type="entry name" value="Exo_endo_phos2"/>
    <property type="match status" value="1"/>
</dbReference>
<evidence type="ECO:0000259" key="1">
    <source>
        <dbReference type="SMART" id="SM00128"/>
    </source>
</evidence>
<dbReference type="InterPro" id="IPR046985">
    <property type="entry name" value="IP5"/>
</dbReference>
<protein>
    <recommendedName>
        <fullName evidence="1">Inositol polyphosphate-related phosphatase domain-containing protein</fullName>
    </recommendedName>
</protein>
<gene>
    <name evidence="2" type="ORF">AB6A40_002925</name>
</gene>
<evidence type="ECO:0000313" key="2">
    <source>
        <dbReference type="EMBL" id="MFH4976216.1"/>
    </source>
</evidence>
<sequence>MLDESNTLRIACVTYNVNARETEIEQINSMLDENDVALTDIVVIGLQEISHTELFGAVPADETWSTVFSPCLSSFGFTLLSKSSLASNLLLVFIRLDLMRIVDRIDSRYSKSTFGGLTGHKGSTAIRILLKNNSSLVFISSHLVPHAEGYEARCSQYRDSRLCCFEDEESLFTFNSSVIWLGDMNWRIDGLSFSELMQKLELAEHSCGIDEILDRYDQLRRAQRDHKAFEDFSEAPVCFPPTYRLLVGTSEFDAVRVPSWCDRILFKGSSLCCKDYRSNRRIFISDHFPVSAQFTCTIQPALENIHWNVSFHCVGRWLGIVPFTCRFTFLGDFWHRKGSYRDWIGIYDESLSDSPQNPIKWLYLFACYDDDHEEQHYSVAEFACLPCGRYRAGYYSTSLNCLQGLSEPFSVVEEML</sequence>
<comment type="caution">
    <text evidence="2">The sequence shown here is derived from an EMBL/GenBank/DDBJ whole genome shotgun (WGS) entry which is preliminary data.</text>
</comment>
<dbReference type="InterPro" id="IPR036691">
    <property type="entry name" value="Endo/exonu/phosph_ase_sf"/>
</dbReference>
<dbReference type="PANTHER" id="PTHR11200">
    <property type="entry name" value="INOSITOL 5-PHOSPHATASE"/>
    <property type="match status" value="1"/>
</dbReference>
<dbReference type="EMBL" id="JBGFUD010001384">
    <property type="protein sequence ID" value="MFH4976216.1"/>
    <property type="molecule type" value="Genomic_DNA"/>
</dbReference>
<feature type="domain" description="Inositol polyphosphate-related phosphatase" evidence="1">
    <location>
        <begin position="6"/>
        <end position="302"/>
    </location>
</feature>
<evidence type="ECO:0000313" key="3">
    <source>
        <dbReference type="Proteomes" id="UP001608902"/>
    </source>
</evidence>
<keyword evidence="3" id="KW-1185">Reference proteome</keyword>
<proteinExistence type="predicted"/>
<dbReference type="Proteomes" id="UP001608902">
    <property type="component" value="Unassembled WGS sequence"/>
</dbReference>
<dbReference type="Gene3D" id="3.60.10.10">
    <property type="entry name" value="Endonuclease/exonuclease/phosphatase"/>
    <property type="match status" value="1"/>
</dbReference>
<dbReference type="AlphaFoldDB" id="A0ABD6EAJ1"/>
<accession>A0ABD6EAJ1</accession>
<organism evidence="2 3">
    <name type="scientific">Gnathostoma spinigerum</name>
    <dbReference type="NCBI Taxonomy" id="75299"/>
    <lineage>
        <taxon>Eukaryota</taxon>
        <taxon>Metazoa</taxon>
        <taxon>Ecdysozoa</taxon>
        <taxon>Nematoda</taxon>
        <taxon>Chromadorea</taxon>
        <taxon>Rhabditida</taxon>
        <taxon>Spirurina</taxon>
        <taxon>Gnathostomatomorpha</taxon>
        <taxon>Gnathostomatoidea</taxon>
        <taxon>Gnathostomatidae</taxon>
        <taxon>Gnathostoma</taxon>
    </lineage>
</organism>
<dbReference type="InterPro" id="IPR000300">
    <property type="entry name" value="IPPc"/>
</dbReference>
<reference evidence="2 3" key="1">
    <citation type="submission" date="2024-08" db="EMBL/GenBank/DDBJ databases">
        <title>Gnathostoma spinigerum genome.</title>
        <authorList>
            <person name="Gonzalez-Bertolin B."/>
            <person name="Monzon S."/>
            <person name="Zaballos A."/>
            <person name="Jimenez P."/>
            <person name="Dekumyoy P."/>
            <person name="Varona S."/>
            <person name="Cuesta I."/>
            <person name="Sumanam S."/>
            <person name="Adisakwattana P."/>
            <person name="Gasser R.B."/>
            <person name="Hernandez-Gonzalez A."/>
            <person name="Young N.D."/>
            <person name="Perteguer M.J."/>
        </authorList>
    </citation>
    <scope>NUCLEOTIDE SEQUENCE [LARGE SCALE GENOMIC DNA]</scope>
    <source>
        <strain evidence="2">AL3</strain>
        <tissue evidence="2">Liver</tissue>
    </source>
</reference>
<dbReference type="SUPFAM" id="SSF56219">
    <property type="entry name" value="DNase I-like"/>
    <property type="match status" value="1"/>
</dbReference>
<name>A0ABD6EAJ1_9BILA</name>
<dbReference type="PANTHER" id="PTHR11200:SF295">
    <property type="entry name" value="INOSITOL POLYPHOSPHATE 5-PHOSPHATASE"/>
    <property type="match status" value="1"/>
</dbReference>